<dbReference type="FunFam" id="3.60.20.10:FF:000006">
    <property type="entry name" value="Glutamine--fructose-6-phosphate aminotransferase [isomerizing]"/>
    <property type="match status" value="1"/>
</dbReference>
<dbReference type="HAMAP" id="MF_00164">
    <property type="entry name" value="GlmS"/>
    <property type="match status" value="1"/>
</dbReference>
<evidence type="ECO:0000256" key="7">
    <source>
        <dbReference type="ARBA" id="ARBA00022679"/>
    </source>
</evidence>
<comment type="catalytic activity">
    <reaction evidence="1 10">
        <text>D-fructose 6-phosphate + L-glutamine = D-glucosamine 6-phosphate + L-glutamate</text>
        <dbReference type="Rhea" id="RHEA:13237"/>
        <dbReference type="ChEBI" id="CHEBI:29985"/>
        <dbReference type="ChEBI" id="CHEBI:58359"/>
        <dbReference type="ChEBI" id="CHEBI:58725"/>
        <dbReference type="ChEBI" id="CHEBI:61527"/>
        <dbReference type="EC" id="2.6.1.16"/>
    </reaction>
</comment>
<evidence type="ECO:0000313" key="14">
    <source>
        <dbReference type="Proteomes" id="UP000077469"/>
    </source>
</evidence>
<dbReference type="FunFam" id="3.40.50.10490:FF:000002">
    <property type="entry name" value="Glutamine--fructose-6-phosphate aminotransferase [isomerizing]"/>
    <property type="match status" value="1"/>
</dbReference>
<dbReference type="Gene3D" id="3.60.20.10">
    <property type="entry name" value="Glutamine Phosphoribosylpyrophosphate, subunit 1, domain 1"/>
    <property type="match status" value="1"/>
</dbReference>
<evidence type="ECO:0000256" key="5">
    <source>
        <dbReference type="ARBA" id="ARBA00022490"/>
    </source>
</evidence>
<dbReference type="GO" id="GO:0006047">
    <property type="term" value="P:UDP-N-acetylglucosamine metabolic process"/>
    <property type="evidence" value="ECO:0007669"/>
    <property type="project" value="TreeGrafter"/>
</dbReference>
<dbReference type="PaxDb" id="1123384-AJ81_01470"/>
<dbReference type="Gene3D" id="3.40.50.10490">
    <property type="entry name" value="Glucose-6-phosphate isomerase like protein, domain 1"/>
    <property type="match status" value="2"/>
</dbReference>
<dbReference type="PROSITE" id="PS51278">
    <property type="entry name" value="GATASE_TYPE_2"/>
    <property type="match status" value="1"/>
</dbReference>
<dbReference type="RefSeq" id="WP_031503429.1">
    <property type="nucleotide sequence ID" value="NC_022795.1"/>
</dbReference>
<feature type="domain" description="SIS" evidence="12">
    <location>
        <begin position="455"/>
        <end position="596"/>
    </location>
</feature>
<organism evidence="13 14">
    <name type="scientific">Pseudothermotoga hypogea DSM 11164 = NBRC 106472</name>
    <dbReference type="NCBI Taxonomy" id="1123384"/>
    <lineage>
        <taxon>Bacteria</taxon>
        <taxon>Thermotogati</taxon>
        <taxon>Thermotogota</taxon>
        <taxon>Thermotogae</taxon>
        <taxon>Thermotogales</taxon>
        <taxon>Thermotogaceae</taxon>
        <taxon>Pseudothermotoga</taxon>
    </lineage>
</organism>
<gene>
    <name evidence="10" type="primary">glmS</name>
    <name evidence="13" type="ORF">AJ81_01470</name>
</gene>
<evidence type="ECO:0000256" key="8">
    <source>
        <dbReference type="ARBA" id="ARBA00022737"/>
    </source>
</evidence>
<keyword evidence="7 10" id="KW-0808">Transferase</keyword>
<dbReference type="Proteomes" id="UP000077469">
    <property type="component" value="Chromosome"/>
</dbReference>
<dbReference type="GO" id="GO:0006002">
    <property type="term" value="P:fructose 6-phosphate metabolic process"/>
    <property type="evidence" value="ECO:0007669"/>
    <property type="project" value="TreeGrafter"/>
</dbReference>
<evidence type="ECO:0000259" key="11">
    <source>
        <dbReference type="PROSITE" id="PS51278"/>
    </source>
</evidence>
<evidence type="ECO:0000259" key="12">
    <source>
        <dbReference type="PROSITE" id="PS51464"/>
    </source>
</evidence>
<dbReference type="SUPFAM" id="SSF53697">
    <property type="entry name" value="SIS domain"/>
    <property type="match status" value="1"/>
</dbReference>
<keyword evidence="9" id="KW-0315">Glutamine amidotransferase</keyword>
<dbReference type="InterPro" id="IPR047084">
    <property type="entry name" value="GFAT_N"/>
</dbReference>
<feature type="active site" description="For Fru-6P isomerization activity" evidence="10">
    <location>
        <position position="601"/>
    </location>
</feature>
<comment type="subcellular location">
    <subcellularLocation>
        <location evidence="2 10">Cytoplasm</location>
    </subcellularLocation>
</comment>
<dbReference type="STRING" id="1123384.AJ81_01470"/>
<dbReference type="NCBIfam" id="NF001484">
    <property type="entry name" value="PRK00331.1"/>
    <property type="match status" value="1"/>
</dbReference>
<dbReference type="GO" id="GO:0006487">
    <property type="term" value="P:protein N-linked glycosylation"/>
    <property type="evidence" value="ECO:0007669"/>
    <property type="project" value="TreeGrafter"/>
</dbReference>
<keyword evidence="6 10" id="KW-0032">Aminotransferase</keyword>
<evidence type="ECO:0000256" key="6">
    <source>
        <dbReference type="ARBA" id="ARBA00022576"/>
    </source>
</evidence>
<dbReference type="InterPro" id="IPR005855">
    <property type="entry name" value="GFAT"/>
</dbReference>
<feature type="initiator methionine" description="Removed" evidence="10">
    <location>
        <position position="1"/>
    </location>
</feature>
<feature type="domain" description="Glutamine amidotransferase type-2" evidence="11">
    <location>
        <begin position="2"/>
        <end position="217"/>
    </location>
</feature>
<feature type="domain" description="SIS" evidence="12">
    <location>
        <begin position="284"/>
        <end position="423"/>
    </location>
</feature>
<dbReference type="InterPro" id="IPR017932">
    <property type="entry name" value="GATase_2_dom"/>
</dbReference>
<evidence type="ECO:0000256" key="10">
    <source>
        <dbReference type="HAMAP-Rule" id="MF_00164"/>
    </source>
</evidence>
<sequence length="606" mass="67066">MCGIVGLVGEIVVSDLIEGLEKLEYRGYDSAGVAFLRDSSLCVEKNKGRVASLKEKLSELLNERITLGIAHTRWATHGEPNDINAHPHTDCQSKLCVVHNGIIENFKELKKRLEEVGHRFVSDTDTEVIPHLIEEYYTTDLVEAVRKAVKLLEGSFAIAVIHVDHPDIIVGTRKGSPLILTVGNGVAGIASDVTPLLKYSKDMVFLEDGDIFCVSKGGFEVFDVVGRKKERKPTHIDWTYETAQKSGYKHYMLKEIFEEPSCVAATLSGRIKSAKVHLPEIEELQDLLASSKTLKVVACGTSSYAALSFKYFLENLSDVCVDVEVSSEFRYKRPNFDENTVLVAVSQSGETADTLESVRLAKSKGAKVLAITNVVGSTLMRESDHTLLLNAGPEISVAATKSYVTQLVLLYLLGLKIVELRDQWNERCTKLIDSLLRLPEVLDATLSRAEHIKEVALKYKDFQHFMYIGRGLGYPTALEGALKLKEISYIHATAYPAGELKHGPIALLGPEFPVFAIAPFDALYAKMKNNMIECKARKTKLVVLTSDDCEDVREIADDVLSVNSFSEQLYPVLMAPVIQLFAYYIADALGHDPDKPKNLAKSVTVE</sequence>
<evidence type="ECO:0000256" key="3">
    <source>
        <dbReference type="ARBA" id="ARBA00012916"/>
    </source>
</evidence>
<dbReference type="PATRIC" id="fig|1123384.7.peg.294"/>
<dbReference type="EC" id="2.6.1.16" evidence="3 10"/>
<dbReference type="PROSITE" id="PS51464">
    <property type="entry name" value="SIS"/>
    <property type="match status" value="2"/>
</dbReference>
<dbReference type="PANTHER" id="PTHR10937">
    <property type="entry name" value="GLUCOSAMINE--FRUCTOSE-6-PHOSPHATE AMINOTRANSFERASE, ISOMERIZING"/>
    <property type="match status" value="1"/>
</dbReference>
<dbReference type="Pfam" id="PF01380">
    <property type="entry name" value="SIS"/>
    <property type="match status" value="2"/>
</dbReference>
<comment type="subunit">
    <text evidence="10">Homodimer.</text>
</comment>
<evidence type="ECO:0000256" key="1">
    <source>
        <dbReference type="ARBA" id="ARBA00001031"/>
    </source>
</evidence>
<dbReference type="KEGG" id="phy:AJ81_01470"/>
<dbReference type="InterPro" id="IPR029055">
    <property type="entry name" value="Ntn_hydrolases_N"/>
</dbReference>
<dbReference type="InterPro" id="IPR001347">
    <property type="entry name" value="SIS_dom"/>
</dbReference>
<dbReference type="SUPFAM" id="SSF56235">
    <property type="entry name" value="N-terminal nucleophile aminohydrolases (Ntn hydrolases)"/>
    <property type="match status" value="1"/>
</dbReference>
<evidence type="ECO:0000256" key="2">
    <source>
        <dbReference type="ARBA" id="ARBA00004496"/>
    </source>
</evidence>
<dbReference type="AlphaFoldDB" id="A0A0X1KPD5"/>
<comment type="function">
    <text evidence="10">Catalyzes the first step in hexosamine metabolism, converting fructose-6P into glucosamine-6P using glutamine as a nitrogen source.</text>
</comment>
<dbReference type="GO" id="GO:0097367">
    <property type="term" value="F:carbohydrate derivative binding"/>
    <property type="evidence" value="ECO:0007669"/>
    <property type="project" value="InterPro"/>
</dbReference>
<evidence type="ECO:0000256" key="9">
    <source>
        <dbReference type="ARBA" id="ARBA00022962"/>
    </source>
</evidence>
<keyword evidence="5 10" id="KW-0963">Cytoplasm</keyword>
<dbReference type="GO" id="GO:0004360">
    <property type="term" value="F:glutamine-fructose-6-phosphate transaminase (isomerizing) activity"/>
    <property type="evidence" value="ECO:0007669"/>
    <property type="project" value="UniProtKB-UniRule"/>
</dbReference>
<evidence type="ECO:0000313" key="13">
    <source>
        <dbReference type="EMBL" id="AJC73089.1"/>
    </source>
</evidence>
<dbReference type="EMBL" id="CP007141">
    <property type="protein sequence ID" value="AJC73089.1"/>
    <property type="molecule type" value="Genomic_DNA"/>
</dbReference>
<dbReference type="Pfam" id="PF13522">
    <property type="entry name" value="GATase_6"/>
    <property type="match status" value="1"/>
</dbReference>
<evidence type="ECO:0000256" key="4">
    <source>
        <dbReference type="ARBA" id="ARBA00016090"/>
    </source>
</evidence>
<keyword evidence="8" id="KW-0677">Repeat</keyword>
<dbReference type="InterPro" id="IPR046348">
    <property type="entry name" value="SIS_dom_sf"/>
</dbReference>
<feature type="active site" description="Nucleophile; for GATase activity" evidence="10">
    <location>
        <position position="2"/>
    </location>
</feature>
<proteinExistence type="inferred from homology"/>
<dbReference type="CDD" id="cd00714">
    <property type="entry name" value="GFAT"/>
    <property type="match status" value="1"/>
</dbReference>
<protein>
    <recommendedName>
        <fullName evidence="4 10">Glutamine--fructose-6-phosphate aminotransferase [isomerizing]</fullName>
        <ecNumber evidence="3 10">2.6.1.16</ecNumber>
    </recommendedName>
    <alternativeName>
        <fullName evidence="10">D-fructose-6-phosphate amidotransferase</fullName>
    </alternativeName>
    <alternativeName>
        <fullName evidence="10">GFAT</fullName>
    </alternativeName>
    <alternativeName>
        <fullName evidence="10">Glucosamine-6-phosphate synthase</fullName>
    </alternativeName>
    <alternativeName>
        <fullName evidence="10">Hexosephosphate aminotransferase</fullName>
    </alternativeName>
    <alternativeName>
        <fullName evidence="10">L-glutamine--D-fructose-6-phosphate amidotransferase</fullName>
    </alternativeName>
</protein>
<accession>A0A0X1KPD5</accession>
<keyword evidence="14" id="KW-1185">Reference proteome</keyword>
<dbReference type="FunFam" id="3.40.50.10490:FF:000001">
    <property type="entry name" value="Glutamine--fructose-6-phosphate aminotransferase [isomerizing]"/>
    <property type="match status" value="1"/>
</dbReference>
<dbReference type="OrthoDB" id="106547at2"/>
<dbReference type="GO" id="GO:0005829">
    <property type="term" value="C:cytosol"/>
    <property type="evidence" value="ECO:0007669"/>
    <property type="project" value="TreeGrafter"/>
</dbReference>
<reference evidence="13 14" key="1">
    <citation type="submission" date="2014-01" db="EMBL/GenBank/DDBJ databases">
        <title>Genome sequencing of Thermotog hypogea.</title>
        <authorList>
            <person name="Zhang X."/>
            <person name="Alvare G."/>
            <person name="Fristensky B."/>
            <person name="Chen L."/>
            <person name="Suen T."/>
            <person name="Chen Q."/>
            <person name="Ma K."/>
        </authorList>
    </citation>
    <scope>NUCLEOTIDE SEQUENCE [LARGE SCALE GENOMIC DNA]</scope>
    <source>
        <strain evidence="13 14">DSM 11164</strain>
    </source>
</reference>
<dbReference type="InterPro" id="IPR035490">
    <property type="entry name" value="GlmS/FrlB_SIS"/>
</dbReference>
<name>A0A0X1KPD5_9THEM</name>
<dbReference type="GO" id="GO:0046349">
    <property type="term" value="P:amino sugar biosynthetic process"/>
    <property type="evidence" value="ECO:0007669"/>
    <property type="project" value="UniProtKB-ARBA"/>
</dbReference>
<dbReference type="InterPro" id="IPR035466">
    <property type="entry name" value="GlmS/AgaS_SIS"/>
</dbReference>
<dbReference type="PANTHER" id="PTHR10937:SF0">
    <property type="entry name" value="GLUTAMINE--FRUCTOSE-6-PHOSPHATE TRANSAMINASE (ISOMERIZING)"/>
    <property type="match status" value="1"/>
</dbReference>
<dbReference type="GO" id="GO:0005975">
    <property type="term" value="P:carbohydrate metabolic process"/>
    <property type="evidence" value="ECO:0007669"/>
    <property type="project" value="UniProtKB-UniRule"/>
</dbReference>
<dbReference type="CDD" id="cd05009">
    <property type="entry name" value="SIS_GlmS_GlmD_2"/>
    <property type="match status" value="1"/>
</dbReference>
<dbReference type="NCBIfam" id="TIGR01135">
    <property type="entry name" value="glmS"/>
    <property type="match status" value="1"/>
</dbReference>
<dbReference type="CDD" id="cd05008">
    <property type="entry name" value="SIS_GlmS_GlmD_1"/>
    <property type="match status" value="1"/>
</dbReference>